<comment type="caution">
    <text evidence="2">The sequence shown here is derived from an EMBL/GenBank/DDBJ whole genome shotgun (WGS) entry which is preliminary data.</text>
</comment>
<keyword evidence="1" id="KW-1133">Transmembrane helix</keyword>
<gene>
    <name evidence="2" type="ORF">A4R35_10320</name>
</gene>
<dbReference type="AlphaFoldDB" id="A0A328VG29"/>
<dbReference type="RefSeq" id="WP_112429081.1">
    <property type="nucleotide sequence ID" value="NZ_MCIF01000002.1"/>
</dbReference>
<keyword evidence="1" id="KW-0472">Membrane</keyword>
<dbReference type="Proteomes" id="UP000248706">
    <property type="component" value="Unassembled WGS sequence"/>
</dbReference>
<proteinExistence type="predicted"/>
<evidence type="ECO:0000313" key="3">
    <source>
        <dbReference type="Proteomes" id="UP000248706"/>
    </source>
</evidence>
<evidence type="ECO:0000256" key="1">
    <source>
        <dbReference type="SAM" id="Phobius"/>
    </source>
</evidence>
<evidence type="ECO:0000313" key="2">
    <source>
        <dbReference type="EMBL" id="RAQ95929.1"/>
    </source>
</evidence>
<protein>
    <submittedName>
        <fullName evidence="2">Uncharacterized protein</fullName>
    </submittedName>
</protein>
<name>A0A328VG29_9CHLR</name>
<keyword evidence="1" id="KW-0812">Transmembrane</keyword>
<keyword evidence="3" id="KW-1185">Reference proteome</keyword>
<dbReference type="EMBL" id="MCIF01000002">
    <property type="protein sequence ID" value="RAQ95929.1"/>
    <property type="molecule type" value="Genomic_DNA"/>
</dbReference>
<organism evidence="2 3">
    <name type="scientific">Thermogemmatispora tikiterensis</name>
    <dbReference type="NCBI Taxonomy" id="1825093"/>
    <lineage>
        <taxon>Bacteria</taxon>
        <taxon>Bacillati</taxon>
        <taxon>Chloroflexota</taxon>
        <taxon>Ktedonobacteria</taxon>
        <taxon>Thermogemmatisporales</taxon>
        <taxon>Thermogemmatisporaceae</taxon>
        <taxon>Thermogemmatispora</taxon>
    </lineage>
</organism>
<feature type="transmembrane region" description="Helical" evidence="1">
    <location>
        <begin position="46"/>
        <end position="71"/>
    </location>
</feature>
<reference evidence="2 3" key="1">
    <citation type="submission" date="2016-08" db="EMBL/GenBank/DDBJ databases">
        <title>Analysis of Carbohydrate Active Enzymes in Thermogemmatispora T81 Reveals Carbohydrate Degradation Ability.</title>
        <authorList>
            <person name="Tomazini A."/>
            <person name="Lal S."/>
            <person name="Stott M."/>
            <person name="Henrissat B."/>
            <person name="Polikarpov I."/>
            <person name="Sparling R."/>
            <person name="Levin D.B."/>
        </authorList>
    </citation>
    <scope>NUCLEOTIDE SEQUENCE [LARGE SCALE GENOMIC DNA]</scope>
    <source>
        <strain evidence="2 3">T81</strain>
    </source>
</reference>
<accession>A0A328VG29</accession>
<sequence>MEQQNRFASQIHDQVVRQLSMTARQQELVVERAVQRAVVRRWGTRCLLLLIIILAGVALFGCAALAAIHLLP</sequence>